<dbReference type="KEGG" id="vil:CFK37_04160"/>
<feature type="compositionally biased region" description="Basic and acidic residues" evidence="7">
    <location>
        <begin position="46"/>
        <end position="55"/>
    </location>
</feature>
<dbReference type="RefSeq" id="WP_089060701.1">
    <property type="nucleotide sequence ID" value="NZ_CP022315.1"/>
</dbReference>
<comment type="catalytic activity">
    <reaction evidence="1">
        <text>[protein]-peptidylproline (omega=180) = [protein]-peptidylproline (omega=0)</text>
        <dbReference type="Rhea" id="RHEA:16237"/>
        <dbReference type="Rhea" id="RHEA-COMP:10747"/>
        <dbReference type="Rhea" id="RHEA-COMP:10748"/>
        <dbReference type="ChEBI" id="CHEBI:83833"/>
        <dbReference type="ChEBI" id="CHEBI:83834"/>
        <dbReference type="EC" id="5.2.1.8"/>
    </reaction>
</comment>
<keyword evidence="3 8" id="KW-0732">Signal</keyword>
<name>A0A220TZF9_9BACI</name>
<dbReference type="AlphaFoldDB" id="A0A220TZF9"/>
<dbReference type="Gene3D" id="1.10.4030.10">
    <property type="entry name" value="Porin chaperone SurA, peptide-binding domain"/>
    <property type="match status" value="1"/>
</dbReference>
<accession>A0A220TZF9</accession>
<dbReference type="InterPro" id="IPR027304">
    <property type="entry name" value="Trigger_fact/SurA_dom_sf"/>
</dbReference>
<evidence type="ECO:0000256" key="8">
    <source>
        <dbReference type="SAM" id="SignalP"/>
    </source>
</evidence>
<dbReference type="PANTHER" id="PTHR47245">
    <property type="entry name" value="PEPTIDYLPROLYL ISOMERASE"/>
    <property type="match status" value="1"/>
</dbReference>
<reference evidence="9 10" key="1">
    <citation type="submission" date="2017-07" db="EMBL/GenBank/DDBJ databases">
        <title>Virgibacillus sp. LM2416.</title>
        <authorList>
            <person name="Tak E.J."/>
            <person name="Bae J.-W."/>
        </authorList>
    </citation>
    <scope>NUCLEOTIDE SEQUENCE [LARGE SCALE GENOMIC DNA]</scope>
    <source>
        <strain evidence="9 10">LM2416</strain>
    </source>
</reference>
<dbReference type="PROSITE" id="PS51257">
    <property type="entry name" value="PROKAR_LIPOPROTEIN"/>
    <property type="match status" value="1"/>
</dbReference>
<dbReference type="Pfam" id="PF13624">
    <property type="entry name" value="SurA_N_3"/>
    <property type="match status" value="1"/>
</dbReference>
<evidence type="ECO:0000256" key="1">
    <source>
        <dbReference type="ARBA" id="ARBA00000971"/>
    </source>
</evidence>
<keyword evidence="4" id="KW-0697">Rotamase</keyword>
<feature type="signal peptide" evidence="8">
    <location>
        <begin position="1"/>
        <end position="18"/>
    </location>
</feature>
<dbReference type="GO" id="GO:0003755">
    <property type="term" value="F:peptidyl-prolyl cis-trans isomerase activity"/>
    <property type="evidence" value="ECO:0007669"/>
    <property type="project" value="UniProtKB-KW"/>
</dbReference>
<protein>
    <recommendedName>
        <fullName evidence="2">peptidylprolyl isomerase</fullName>
        <ecNumber evidence="2">5.2.1.8</ecNumber>
    </recommendedName>
</protein>
<keyword evidence="5" id="KW-0413">Isomerase</keyword>
<feature type="chain" id="PRO_5039551417" description="peptidylprolyl isomerase" evidence="8">
    <location>
        <begin position="19"/>
        <end position="243"/>
    </location>
</feature>
<dbReference type="EC" id="5.2.1.8" evidence="2"/>
<dbReference type="EMBL" id="CP022315">
    <property type="protein sequence ID" value="ASK61424.1"/>
    <property type="molecule type" value="Genomic_DNA"/>
</dbReference>
<keyword evidence="10" id="KW-1185">Reference proteome</keyword>
<evidence type="ECO:0000256" key="2">
    <source>
        <dbReference type="ARBA" id="ARBA00013194"/>
    </source>
</evidence>
<dbReference type="InterPro" id="IPR050245">
    <property type="entry name" value="PrsA_foldase"/>
</dbReference>
<dbReference type="SUPFAM" id="SSF109998">
    <property type="entry name" value="Triger factor/SurA peptide-binding domain-like"/>
    <property type="match status" value="1"/>
</dbReference>
<evidence type="ECO:0000256" key="4">
    <source>
        <dbReference type="ARBA" id="ARBA00023110"/>
    </source>
</evidence>
<dbReference type="Proteomes" id="UP000198312">
    <property type="component" value="Chromosome"/>
</dbReference>
<evidence type="ECO:0000256" key="6">
    <source>
        <dbReference type="SAM" id="Coils"/>
    </source>
</evidence>
<sequence>MKKVIMLVLVLGIATILAACGDDSASDNSKSNDDKKSEETAQPATKDVKITDKEKVDSDKVVSKINGEEITGKEYNASYAQTKTLMNQYGQDVSDLENVKKQALNVIVEQELLKQEAKEQGIEVTDKEVQKQFKTIKEKNADQFKAVLDQYHLTEATYKDQLAFELTLQKYMKQEIKAEEITDKEVKEYYSKLKEQSKDAKTIPKLEEVKDQIKGQLKQQKQQQQLQAKVEKLKEDAKIKHMI</sequence>
<evidence type="ECO:0000256" key="7">
    <source>
        <dbReference type="SAM" id="MobiDB-lite"/>
    </source>
</evidence>
<proteinExistence type="predicted"/>
<evidence type="ECO:0000313" key="10">
    <source>
        <dbReference type="Proteomes" id="UP000198312"/>
    </source>
</evidence>
<evidence type="ECO:0000256" key="3">
    <source>
        <dbReference type="ARBA" id="ARBA00022729"/>
    </source>
</evidence>
<gene>
    <name evidence="9" type="ORF">CFK37_04160</name>
</gene>
<feature type="coiled-coil region" evidence="6">
    <location>
        <begin position="203"/>
        <end position="236"/>
    </location>
</feature>
<feature type="compositionally biased region" description="Basic and acidic residues" evidence="7">
    <location>
        <begin position="30"/>
        <end position="39"/>
    </location>
</feature>
<evidence type="ECO:0000313" key="9">
    <source>
        <dbReference type="EMBL" id="ASK61424.1"/>
    </source>
</evidence>
<feature type="region of interest" description="Disordered" evidence="7">
    <location>
        <begin position="22"/>
        <end position="55"/>
    </location>
</feature>
<dbReference type="OrthoDB" id="2969382at2"/>
<evidence type="ECO:0000256" key="5">
    <source>
        <dbReference type="ARBA" id="ARBA00023235"/>
    </source>
</evidence>
<keyword evidence="6" id="KW-0175">Coiled coil</keyword>
<organism evidence="9 10">
    <name type="scientific">Virgibacillus phasianinus</name>
    <dbReference type="NCBI Taxonomy" id="2017483"/>
    <lineage>
        <taxon>Bacteria</taxon>
        <taxon>Bacillati</taxon>
        <taxon>Bacillota</taxon>
        <taxon>Bacilli</taxon>
        <taxon>Bacillales</taxon>
        <taxon>Bacillaceae</taxon>
        <taxon>Virgibacillus</taxon>
    </lineage>
</organism>
<dbReference type="PANTHER" id="PTHR47245:SF1">
    <property type="entry name" value="FOLDASE PROTEIN PRSA"/>
    <property type="match status" value="1"/>
</dbReference>